<evidence type="ECO:0000256" key="2">
    <source>
        <dbReference type="PROSITE-ProRule" id="PRU00708"/>
    </source>
</evidence>
<keyword evidence="1" id="KW-0677">Repeat</keyword>
<dbReference type="PANTHER" id="PTHR47936">
    <property type="entry name" value="PPR_LONG DOMAIN-CONTAINING PROTEIN"/>
    <property type="match status" value="1"/>
</dbReference>
<keyword evidence="3" id="KW-0732">Signal</keyword>
<accession>A0A7S0GYP5</accession>
<protein>
    <recommendedName>
        <fullName evidence="5">Pentacotripeptide-repeat region of PRORP domain-containing protein</fullName>
    </recommendedName>
</protein>
<name>A0A7S0GYP5_9EUKA</name>
<dbReference type="PANTHER" id="PTHR47936:SF1">
    <property type="entry name" value="PENTATRICOPEPTIDE REPEAT-CONTAINING PROTEIN GUN1, CHLOROPLASTIC"/>
    <property type="match status" value="1"/>
</dbReference>
<dbReference type="AlphaFoldDB" id="A0A7S0GYP5"/>
<proteinExistence type="predicted"/>
<evidence type="ECO:0000256" key="3">
    <source>
        <dbReference type="SAM" id="SignalP"/>
    </source>
</evidence>
<dbReference type="GO" id="GO:0009507">
    <property type="term" value="C:chloroplast"/>
    <property type="evidence" value="ECO:0007669"/>
    <property type="project" value="TreeGrafter"/>
</dbReference>
<feature type="repeat" description="PPR" evidence="2">
    <location>
        <begin position="313"/>
        <end position="347"/>
    </location>
</feature>
<dbReference type="NCBIfam" id="TIGR00756">
    <property type="entry name" value="PPR"/>
    <property type="match status" value="1"/>
</dbReference>
<dbReference type="PROSITE" id="PS51375">
    <property type="entry name" value="PPR"/>
    <property type="match status" value="1"/>
</dbReference>
<dbReference type="Pfam" id="PF13812">
    <property type="entry name" value="PPR_3"/>
    <property type="match status" value="2"/>
</dbReference>
<organism evidence="4">
    <name type="scientific">Amorphochlora amoebiformis</name>
    <dbReference type="NCBI Taxonomy" id="1561963"/>
    <lineage>
        <taxon>Eukaryota</taxon>
        <taxon>Sar</taxon>
        <taxon>Rhizaria</taxon>
        <taxon>Cercozoa</taxon>
        <taxon>Chlorarachniophyceae</taxon>
        <taxon>Amorphochlora</taxon>
    </lineage>
</organism>
<feature type="signal peptide" evidence="3">
    <location>
        <begin position="1"/>
        <end position="21"/>
    </location>
</feature>
<evidence type="ECO:0000313" key="4">
    <source>
        <dbReference type="EMBL" id="CAD8449378.1"/>
    </source>
</evidence>
<dbReference type="Gene3D" id="1.25.40.10">
    <property type="entry name" value="Tetratricopeptide repeat domain"/>
    <property type="match status" value="3"/>
</dbReference>
<evidence type="ECO:0000256" key="1">
    <source>
        <dbReference type="ARBA" id="ARBA00022737"/>
    </source>
</evidence>
<dbReference type="GO" id="GO:0031930">
    <property type="term" value="P:mitochondria-nucleus signaling pathway"/>
    <property type="evidence" value="ECO:0007669"/>
    <property type="project" value="TreeGrafter"/>
</dbReference>
<sequence>MASHGHLLVLGILTALSLISSGGINKGDLDRHSNGFVGKIQDVLTSDLTREDRIVTLAQSGNLTEAENVLRTLRRSHIRPSHDAYESLIEAFAKSSRPARVEHWYGEMVRDGRGMQNASYIRVLEALFAPKLQGGKNDQKLGERVDERMVERWLQRSVRRGIAIPARILDWGVRVMAKRASHDGLRSAERWIGYMRSTGIQPSYSTLDSVIRCCIQVENFRRASAWVNETRARSDEPPDVDTYRLAIKAAATAQEWGYMDVFLLQAIVDYEGSVVEELSTAMDHVILALSQAKDYIRSIRWMHAAVDMGMAPSADTCSSVVGALAANGELDAADELLERMFEANLKPNERAYTEYIKTCRKRGELERAEAWLRRQADLGGTWGDIFDPMGRLSSDDSG</sequence>
<evidence type="ECO:0008006" key="5">
    <source>
        <dbReference type="Google" id="ProtNLM"/>
    </source>
</evidence>
<dbReference type="InterPro" id="IPR002885">
    <property type="entry name" value="PPR_rpt"/>
</dbReference>
<gene>
    <name evidence="4" type="ORF">LAMO00422_LOCUS9987</name>
</gene>
<reference evidence="4" key="1">
    <citation type="submission" date="2021-01" db="EMBL/GenBank/DDBJ databases">
        <authorList>
            <person name="Corre E."/>
            <person name="Pelletier E."/>
            <person name="Niang G."/>
            <person name="Scheremetjew M."/>
            <person name="Finn R."/>
            <person name="Kale V."/>
            <person name="Holt S."/>
            <person name="Cochrane G."/>
            <person name="Meng A."/>
            <person name="Brown T."/>
            <person name="Cohen L."/>
        </authorList>
    </citation>
    <scope>NUCLEOTIDE SEQUENCE</scope>
    <source>
        <strain evidence="4">CCMP2058</strain>
    </source>
</reference>
<dbReference type="InterPro" id="IPR011990">
    <property type="entry name" value="TPR-like_helical_dom_sf"/>
</dbReference>
<dbReference type="EMBL" id="HBEM01014488">
    <property type="protein sequence ID" value="CAD8449378.1"/>
    <property type="molecule type" value="Transcribed_RNA"/>
</dbReference>
<feature type="chain" id="PRO_5031159924" description="Pentacotripeptide-repeat region of PRORP domain-containing protein" evidence="3">
    <location>
        <begin position="22"/>
        <end position="398"/>
    </location>
</feature>